<evidence type="ECO:0000313" key="12">
    <source>
        <dbReference type="EMBL" id="KAE8719199.1"/>
    </source>
</evidence>
<protein>
    <submittedName>
        <fullName evidence="12">Cytochrome P450</fullName>
    </submittedName>
</protein>
<dbReference type="Proteomes" id="UP000436088">
    <property type="component" value="Unassembled WGS sequence"/>
</dbReference>
<evidence type="ECO:0000256" key="2">
    <source>
        <dbReference type="ARBA" id="ARBA00004167"/>
    </source>
</evidence>
<dbReference type="GO" id="GO:0020037">
    <property type="term" value="F:heme binding"/>
    <property type="evidence" value="ECO:0007669"/>
    <property type="project" value="InterPro"/>
</dbReference>
<keyword evidence="13" id="KW-1185">Reference proteome</keyword>
<name>A0A6A3BWA8_HIBSY</name>
<dbReference type="PANTHER" id="PTHR24282:SF226">
    <property type="entry name" value="CYTOCHROME P450 CYP749A22-LIKE"/>
    <property type="match status" value="1"/>
</dbReference>
<dbReference type="Gene3D" id="1.10.630.10">
    <property type="entry name" value="Cytochrome P450"/>
    <property type="match status" value="1"/>
</dbReference>
<dbReference type="InterPro" id="IPR036396">
    <property type="entry name" value="Cyt_P450_sf"/>
</dbReference>
<evidence type="ECO:0000256" key="6">
    <source>
        <dbReference type="ARBA" id="ARBA00022723"/>
    </source>
</evidence>
<sequence length="279" mass="31412">MGTMGKLLLLFTASLCLYLLIALLESIDLLMNSSIGNNKQAVQMQREALTKPMGLTPEMFIQGFLSSGNEIWKSADEIEPEKLAKTIRDTVMRIVRKREEKVVTGEAENFGHHFLGLLVNAYHESDKKSRLSEQDLVDEYWQDKARSEVLEVFGNRNPDSEGISKLKIVSISCLSLNYTMNYSVIMPWIPPVNGIIRKVGQEVRLGKLALPTPLEIIIRIIALHHDPDLWGANVHLFKPERFSQGVAKATNYNAAAYLPFGFGPRSCFEMSFDLDLALK</sequence>
<evidence type="ECO:0000256" key="9">
    <source>
        <dbReference type="ARBA" id="ARBA00023004"/>
    </source>
</evidence>
<dbReference type="InterPro" id="IPR001128">
    <property type="entry name" value="Cyt_P450"/>
</dbReference>
<keyword evidence="11" id="KW-0472">Membrane</keyword>
<evidence type="ECO:0000256" key="3">
    <source>
        <dbReference type="ARBA" id="ARBA00010617"/>
    </source>
</evidence>
<keyword evidence="9" id="KW-0408">Iron</keyword>
<dbReference type="PANTHER" id="PTHR24282">
    <property type="entry name" value="CYTOCHROME P450 FAMILY MEMBER"/>
    <property type="match status" value="1"/>
</dbReference>
<dbReference type="SUPFAM" id="SSF48264">
    <property type="entry name" value="Cytochrome P450"/>
    <property type="match status" value="1"/>
</dbReference>
<evidence type="ECO:0000256" key="7">
    <source>
        <dbReference type="ARBA" id="ARBA00022989"/>
    </source>
</evidence>
<dbReference type="AlphaFoldDB" id="A0A6A3BWA8"/>
<evidence type="ECO:0000256" key="1">
    <source>
        <dbReference type="ARBA" id="ARBA00001971"/>
    </source>
</evidence>
<dbReference type="GO" id="GO:0016020">
    <property type="term" value="C:membrane"/>
    <property type="evidence" value="ECO:0007669"/>
    <property type="project" value="UniProtKB-SubCell"/>
</dbReference>
<keyword evidence="7" id="KW-1133">Transmembrane helix</keyword>
<evidence type="ECO:0000256" key="10">
    <source>
        <dbReference type="ARBA" id="ARBA00023033"/>
    </source>
</evidence>
<keyword evidence="10" id="KW-0503">Monooxygenase</keyword>
<evidence type="ECO:0000313" key="13">
    <source>
        <dbReference type="Proteomes" id="UP000436088"/>
    </source>
</evidence>
<keyword evidence="8" id="KW-0560">Oxidoreductase</keyword>
<comment type="similarity">
    <text evidence="3">Belongs to the cytochrome P450 family.</text>
</comment>
<organism evidence="12 13">
    <name type="scientific">Hibiscus syriacus</name>
    <name type="common">Rose of Sharon</name>
    <dbReference type="NCBI Taxonomy" id="106335"/>
    <lineage>
        <taxon>Eukaryota</taxon>
        <taxon>Viridiplantae</taxon>
        <taxon>Streptophyta</taxon>
        <taxon>Embryophyta</taxon>
        <taxon>Tracheophyta</taxon>
        <taxon>Spermatophyta</taxon>
        <taxon>Magnoliopsida</taxon>
        <taxon>eudicotyledons</taxon>
        <taxon>Gunneridae</taxon>
        <taxon>Pentapetalae</taxon>
        <taxon>rosids</taxon>
        <taxon>malvids</taxon>
        <taxon>Malvales</taxon>
        <taxon>Malvaceae</taxon>
        <taxon>Malvoideae</taxon>
        <taxon>Hibiscus</taxon>
    </lineage>
</organism>
<dbReference type="EMBL" id="VEPZ02000792">
    <property type="protein sequence ID" value="KAE8719199.1"/>
    <property type="molecule type" value="Genomic_DNA"/>
</dbReference>
<evidence type="ECO:0000256" key="8">
    <source>
        <dbReference type="ARBA" id="ARBA00023002"/>
    </source>
</evidence>
<reference evidence="12" key="1">
    <citation type="submission" date="2019-09" db="EMBL/GenBank/DDBJ databases">
        <title>Draft genome information of white flower Hibiscus syriacus.</title>
        <authorList>
            <person name="Kim Y.-M."/>
        </authorList>
    </citation>
    <scope>NUCLEOTIDE SEQUENCE [LARGE SCALE GENOMIC DNA]</scope>
    <source>
        <strain evidence="12">YM2019G1</strain>
    </source>
</reference>
<comment type="caution">
    <text evidence="12">The sequence shown here is derived from an EMBL/GenBank/DDBJ whole genome shotgun (WGS) entry which is preliminary data.</text>
</comment>
<evidence type="ECO:0000256" key="5">
    <source>
        <dbReference type="ARBA" id="ARBA00022692"/>
    </source>
</evidence>
<dbReference type="GO" id="GO:0016705">
    <property type="term" value="F:oxidoreductase activity, acting on paired donors, with incorporation or reduction of molecular oxygen"/>
    <property type="evidence" value="ECO:0007669"/>
    <property type="project" value="InterPro"/>
</dbReference>
<keyword evidence="5" id="KW-0812">Transmembrane</keyword>
<keyword evidence="6" id="KW-0479">Metal-binding</keyword>
<dbReference type="Pfam" id="PF00067">
    <property type="entry name" value="p450"/>
    <property type="match status" value="1"/>
</dbReference>
<comment type="cofactor">
    <cofactor evidence="1">
        <name>heme</name>
        <dbReference type="ChEBI" id="CHEBI:30413"/>
    </cofactor>
</comment>
<evidence type="ECO:0000256" key="4">
    <source>
        <dbReference type="ARBA" id="ARBA00022617"/>
    </source>
</evidence>
<accession>A0A6A3BWA8</accession>
<proteinExistence type="inferred from homology"/>
<keyword evidence="4" id="KW-0349">Heme</keyword>
<dbReference type="InterPro" id="IPR050665">
    <property type="entry name" value="Cytochrome_P450_Monooxygen"/>
</dbReference>
<evidence type="ECO:0000256" key="11">
    <source>
        <dbReference type="ARBA" id="ARBA00023136"/>
    </source>
</evidence>
<comment type="subcellular location">
    <subcellularLocation>
        <location evidence="2">Membrane</location>
        <topology evidence="2">Single-pass membrane protein</topology>
    </subcellularLocation>
</comment>
<gene>
    <name evidence="12" type="ORF">F3Y22_tig00109972pilonHSYRG00243</name>
</gene>
<dbReference type="GO" id="GO:0004497">
    <property type="term" value="F:monooxygenase activity"/>
    <property type="evidence" value="ECO:0007669"/>
    <property type="project" value="UniProtKB-KW"/>
</dbReference>
<dbReference type="GO" id="GO:0005506">
    <property type="term" value="F:iron ion binding"/>
    <property type="evidence" value="ECO:0007669"/>
    <property type="project" value="InterPro"/>
</dbReference>